<feature type="region of interest" description="Disordered" evidence="1">
    <location>
        <begin position="134"/>
        <end position="155"/>
    </location>
</feature>
<gene>
    <name evidence="4" type="ORF">EP073_07910</name>
</gene>
<dbReference type="Proteomes" id="UP000287502">
    <property type="component" value="Chromosome"/>
</dbReference>
<dbReference type="Pfam" id="PF17963">
    <property type="entry name" value="Big_9"/>
    <property type="match status" value="4"/>
</dbReference>
<dbReference type="GO" id="GO:0005509">
    <property type="term" value="F:calcium ion binding"/>
    <property type="evidence" value="ECO:0007669"/>
    <property type="project" value="InterPro"/>
</dbReference>
<dbReference type="NCBIfam" id="NF033682">
    <property type="entry name" value="retention_LapA"/>
    <property type="match status" value="1"/>
</dbReference>
<feature type="compositionally biased region" description="Acidic residues" evidence="1">
    <location>
        <begin position="135"/>
        <end position="149"/>
    </location>
</feature>
<name>A0A410JYS0_9BACT</name>
<accession>A0A410JYS0</accession>
<feature type="domain" description="Cadherin" evidence="3">
    <location>
        <begin position="2168"/>
        <end position="2240"/>
    </location>
</feature>
<dbReference type="PROSITE" id="PS50234">
    <property type="entry name" value="VWFA"/>
    <property type="match status" value="1"/>
</dbReference>
<dbReference type="InterPro" id="IPR040853">
    <property type="entry name" value="RapA2_cadherin-like"/>
</dbReference>
<dbReference type="InterPro" id="IPR041690">
    <property type="entry name" value="Cadherin_5"/>
</dbReference>
<dbReference type="CDD" id="cd00198">
    <property type="entry name" value="vWFA"/>
    <property type="match status" value="1"/>
</dbReference>
<dbReference type="PROSITE" id="PS50268">
    <property type="entry name" value="CADHERIN_2"/>
    <property type="match status" value="2"/>
</dbReference>
<feature type="domain" description="VWFA" evidence="2">
    <location>
        <begin position="2258"/>
        <end position="2448"/>
    </location>
</feature>
<dbReference type="SMART" id="SM00327">
    <property type="entry name" value="VWA"/>
    <property type="match status" value="1"/>
</dbReference>
<dbReference type="NCBIfam" id="NF012211">
    <property type="entry name" value="tand_rpt_95"/>
    <property type="match status" value="4"/>
</dbReference>
<dbReference type="OrthoDB" id="9813456at2"/>
<dbReference type="InterPro" id="IPR002035">
    <property type="entry name" value="VWF_A"/>
</dbReference>
<dbReference type="SUPFAM" id="SSF53300">
    <property type="entry name" value="vWA-like"/>
    <property type="match status" value="1"/>
</dbReference>
<evidence type="ECO:0000256" key="1">
    <source>
        <dbReference type="SAM" id="MobiDB-lite"/>
    </source>
</evidence>
<dbReference type="InterPro" id="IPR036465">
    <property type="entry name" value="vWFA_dom_sf"/>
</dbReference>
<dbReference type="PANTHER" id="PTHR14139:SF2">
    <property type="entry name" value="CALSYNTENIN-1"/>
    <property type="match status" value="1"/>
</dbReference>
<proteinExistence type="predicted"/>
<evidence type="ECO:0000313" key="5">
    <source>
        <dbReference type="Proteomes" id="UP000287502"/>
    </source>
</evidence>
<dbReference type="RefSeq" id="WP_128466613.1">
    <property type="nucleotide sequence ID" value="NZ_CP035108.1"/>
</dbReference>
<dbReference type="Gene3D" id="3.40.50.410">
    <property type="entry name" value="von Willebrand factor, type A domain"/>
    <property type="match status" value="1"/>
</dbReference>
<protein>
    <submittedName>
        <fullName evidence="4">Retention module-containing protein</fullName>
    </submittedName>
</protein>
<dbReference type="Pfam" id="PF13519">
    <property type="entry name" value="VWA_2"/>
    <property type="match status" value="1"/>
</dbReference>
<dbReference type="GO" id="GO:0016020">
    <property type="term" value="C:membrane"/>
    <property type="evidence" value="ECO:0007669"/>
    <property type="project" value="InterPro"/>
</dbReference>
<evidence type="ECO:0000313" key="4">
    <source>
        <dbReference type="EMBL" id="QAR33327.1"/>
    </source>
</evidence>
<feature type="domain" description="Cadherin" evidence="3">
    <location>
        <begin position="1766"/>
        <end position="1867"/>
    </location>
</feature>
<dbReference type="InterPro" id="IPR002126">
    <property type="entry name" value="Cadherin-like_dom"/>
</dbReference>
<dbReference type="EMBL" id="CP035108">
    <property type="protein sequence ID" value="QAR33327.1"/>
    <property type="molecule type" value="Genomic_DNA"/>
</dbReference>
<dbReference type="KEGG" id="gtl:EP073_07910"/>
<dbReference type="Pfam" id="PF13448">
    <property type="entry name" value="DUF4114"/>
    <property type="match status" value="1"/>
</dbReference>
<evidence type="ECO:0000259" key="3">
    <source>
        <dbReference type="PROSITE" id="PS50268"/>
    </source>
</evidence>
<evidence type="ECO:0000259" key="2">
    <source>
        <dbReference type="PROSITE" id="PS50234"/>
    </source>
</evidence>
<dbReference type="Gene3D" id="2.60.40.10">
    <property type="entry name" value="Immunoglobulins"/>
    <property type="match status" value="9"/>
</dbReference>
<organism evidence="4 5">
    <name type="scientific">Geovibrio thiophilus</name>
    <dbReference type="NCBI Taxonomy" id="139438"/>
    <lineage>
        <taxon>Bacteria</taxon>
        <taxon>Pseudomonadati</taxon>
        <taxon>Deferribacterota</taxon>
        <taxon>Deferribacteres</taxon>
        <taxon>Deferribacterales</taxon>
        <taxon>Geovibrionaceae</taxon>
        <taxon>Geovibrio</taxon>
    </lineage>
</organism>
<dbReference type="GO" id="GO:0007156">
    <property type="term" value="P:homophilic cell adhesion via plasma membrane adhesion molecules"/>
    <property type="evidence" value="ECO:0007669"/>
    <property type="project" value="InterPro"/>
</dbReference>
<reference evidence="4 5" key="1">
    <citation type="submission" date="2019-01" db="EMBL/GenBank/DDBJ databases">
        <title>Geovibrio thiophilus DSM 11263, complete genome.</title>
        <authorList>
            <person name="Spring S."/>
            <person name="Bunk B."/>
            <person name="Sproer C."/>
        </authorList>
    </citation>
    <scope>NUCLEOTIDE SEQUENCE [LARGE SCALE GENOMIC DNA]</scope>
    <source>
        <strain evidence="4 5">DSM 11263</strain>
    </source>
</reference>
<sequence>MAQAGTIKSISGTVTAQSADGQVRSLGVGDIVFENEIIQTGIGGAVVIVLADNKEISLGENAEMMLDETVIASVEGDDASVSDVEALQAALEAGENIDEIEEETAAGEEDQFQFLASYYGGDDTEGQVGTYLLDAADDEGGPDAPDEDGAGNADPVAADDAIIMDEDGVFTGQLPAATDTDGDNVIYAVGTPPVNGILVINPDGSYTYTPNPNYNGPDSFTYVIDDGNGGTVTYTVDIIVNPVNDVPVLTGDEGDVVEDVTTSVSGQVTIEDIDEGESFFRPSELTGEYGSFVLDANGNWTYTLNNDVVQSLPEGATLTESFEVVSLDGTATETVTITITGTNDVPVITGEATGNVVEDGETLLTSGKLDIVDVDEGESSFQPTEQEGSYGSFAMDENGNWTYQLNNENGAVQALPAGVTLTETFEVISFDGTATETVTITITGTNDVPVITGVASGDVVEDGEVLFTSGKLDIVDVDTGESSFQPAEQAGEYGSFAMDENGNWTYTLNNEAVQFLPEGVTRTETFEVISFDGTATETVTITITGTNDVPVITGEASGDVVEDGEVLFTTGKLDIADADEGESSFEPSEQTGIYGSFAMDENGNWTYTLNNENSDVQALPAEATLTESFVVYSFDGTATETVTVTITGTNDVPVISGDNSGDLVEDVTLTAAGKLDIADVDTGESFFQPSQQSGQYGSFVMDENGSWTYELNNQAVQSLPAGATLTEEFEVLSLDGTASETVVVTITGTNDVPEISGDKKGTVYEDGEVLFTSGKLDIEDIDEGESYFRAQEDTAGRYGTFSVDENGNWVYDLNNDAVQYLPEGAKLKETFTVVSLDGTATQKVTVTIVGTNDVPVISGKDEGYVTEDQDVFFGRLITGGMLAIDDADLLQDFFKPEIVSGDYGTFTVGPLGVWTYTAANGSAAIQSLPEGATLTETFTVTSIDGSATHEVTVTITGTNDVPIISGQDSGTVTEDSNFLFLSTNGKLDIVDVDTGESSFKSSQQVGKYGAFVMDEDGNWKYTALNLHPSVQSLPAGATLTEEFTVESFDGTATETVTVTIVGTNDVPLMIGDFKGTAVEDVKLGTSGRVFVLDIDTGESSVIPVSDEEGTYGKFNIDANGNWTYELDNDNAVVQALPAGAKVTDTFEVTSFDGTVTKTVTVTITGTNDQPEVEDVSKVVFEDGRVIDGQLEVTDVDTGDTHTFALVDDAPDGFTLNSDGSWSFDPDNDAYDSLAKGDVLVLKIPYTATDDSGALNAESEEGMITIKVIGTNDRPEVEDVEFGVYENGAKYTGQLDVTDVDEGDNHIFLPASKLPAGFILLPNGEYSFNPSNPAYESLREGEEITLTVKYVAVDDSFSLNSISETGTITITVTGTNDQPCVKDVFKTVYEGGNEISGQVQAHDIDSGDTHTFALVDDAPAGFTFNSDGTWSFDPADSAYDSLAKGEILVLKIPFTATDDSGSVNAESDEGYITIKIKGTNDAPVIDLEADTAKTTITYDSQSAGFDNAIGVYWLDENGDPVDPQIILDGSQNTDFGEIFSMDSLPGNIQFFIIADGASIVDGSTVLSFDENGKLLINGEESSKPVYYSEDGKNPEGLQYVSITDNGDGTSTIEFEDQTDEDFNDVVLTLTAASFSEGTGYETTYVENAEPVSIASETVEITDVDDTNIESAVIRLTNAFEGDFLSVGTLPSGIDYEISSDGTTVTLTGSATLADYQEAIKAIGFASESENPATDDRYVEVTVNDGDANSNTAVTVVKVVPVNDAPVAVDDSIEVEEDGSKTFGVLGNDYDVDGDDISIDEFTQPAHGTVTLNQDGTFTYVPDDNYNGEDSFTYTIADPDGETSTATVNINVTPVNDAPVATDDGRPNFSFTSLAGNYYAVSTEFNGLNGSTYNNDNGYLIDNLNEFKHIVDTTDPVASFDATKIWYGYGTGSVSQGNNLAGFLNQDGDSLSYNGGQVVNSDEGGFHVSGKVYIEAGTYNFKVYADDGYDILIDGESVAKFENNQSPATHVHDSFTIEESGWYDIDMYWWDQGGEYVFQPSISDDGGLTYTLLTNEGTYVTDEDTAIDFDASDLLDNDFDVDGDDLTIIGVGSAVNGEVVLNDDGSVTFTPDADYNGPAQFEYTISDGNGGEDTATVYLVVSPVNDAPVAADDEISLDEGDVFEGALPEAFDADGDDVSYSLKTPAGNGTVEINEDGSYTYTPNDDFSGEDSFEYTVDDGNGGTNSYTVSITVNDTNDVPVAQDDFAGLEEGVSTSGTVNLVLVLDTSTSMNDMVGGKTRLEIAKAALNNLIDKYGDSLGSVMLVDFNDKATLYTIDGEKWLTGDQAQTAINGLTTKNYTDYDHAIEVVRTSYTDAPEADKTYVYFLSDGEPMGSDGSNQNTISNGERETWTNFLNSSDIDEVFAVGVGSGVSTTNLETVAWTSDPDGDHSGNVIPVTNENQLSAILEGTVELNSVEGNLLDNDDFGDDGAGTPQLVSVEYNGVTVEFDSSTTQHTFDLGEAGKVTIYSDGKYEYTSGADVAEDATAEIKYVIQDADGETSEATLTLTTEDRSEVFAADNANHAIINEVTVDEIVNETDIKFGSNSTKVLTDDDDATSDRFDVSVGSGQTAEVSFNYLVENVNNQNDTFEWTLQKYDGSGSYDYSSNWDDVEDGTVKVNGNGTVTIDNLSSGKYRLVFYTDDRGSGTDLKVTVSSIVLAVVTAGYTYLEAVAAEGNVLTDANNYLDSDDQWGAVDDMGSEGAAFTVFNGTDYVAPDAAGTTIAGDYGTLVIKADGSYSYTPADADGAGQSETFEYKLTQPDGDSDTAQLVISIGSEALHEIYGTDGADTITFDPTADLIDAGAGYDTLIIGGGELDFSNIADVVRNIEEIDLTDGDNTLNNLTLQDVLSITDEDNALVIRGNEGDFVTIDNSDGAFAVDGDNLVVNDGSANISFEGNVSFEVTDTHIKVTFTDDGTEIGG</sequence>
<dbReference type="NCBIfam" id="TIGR01965">
    <property type="entry name" value="VCBS_repeat"/>
    <property type="match status" value="12"/>
</dbReference>
<dbReference type="PANTHER" id="PTHR14139">
    <property type="entry name" value="CALSYNTENIN"/>
    <property type="match status" value="1"/>
</dbReference>
<dbReference type="InterPro" id="IPR025193">
    <property type="entry name" value="DUF4114"/>
</dbReference>
<dbReference type="Pfam" id="PF17892">
    <property type="entry name" value="Cadherin_5"/>
    <property type="match status" value="1"/>
</dbReference>
<keyword evidence="5" id="KW-1185">Reference proteome</keyword>
<dbReference type="InterPro" id="IPR010221">
    <property type="entry name" value="VCBS_dom"/>
</dbReference>
<dbReference type="InterPro" id="IPR047777">
    <property type="entry name" value="LapA-like_RM"/>
</dbReference>
<dbReference type="Gene3D" id="2.60.40.3440">
    <property type="match status" value="4"/>
</dbReference>
<dbReference type="InterPro" id="IPR013783">
    <property type="entry name" value="Ig-like_fold"/>
</dbReference>
<dbReference type="Pfam" id="PF17803">
    <property type="entry name" value="Cadherin_4"/>
    <property type="match status" value="10"/>
</dbReference>